<gene>
    <name evidence="1" type="ORF">QFC19_007506</name>
</gene>
<proteinExistence type="predicted"/>
<sequence length="1184" mass="132435">MSDLSLHYKVLKQFLDISDDTPRSKTSSSRATRAREKLLKLSPAQFKELSTDVYDELRRRIDESRGEPDYLLPKSSFHPKRNQARQKLSSLPQSRFKDLVSDISYEIERRDLDQPEQAPAQSNEGEHEQEHEQEHRSLDHSKILNPDESQKSMVSDVQNQSIGLQSKTVVPTKANMDWSSDEEPEDDVTEKAEQARAVNADIPNGSAKEIGESSELLKEKLAALEAEKKQLEEKYRLLNEDYEYSTRQSKQLSNEVEDLSEQKSQWSAQKQELESSLQEYQSRVKQLESAKEKSLGNSDLFKELESLKTANAALRLENQSIKRMSARSDVSSPSKNRDISFGNHSVHGTNTNVKKDLEAILEKLEQPVKVPKASSVSTLKSESEYWQKKYESLRADQVSSLLSKSMSNPELNHFYAPSGLILASSISKFYAQLESLITAVDKEALEPDLYFEMVSQLAITANKIATDGDDHLLNSNEQSIFLRESISYCLTTARYHAVYSTLFPKVVIERALGELSFAVCDLLAVCKIKSDAVPNRKEADAGSKKDEINSGVRPLRMANKLKEIQIGKPRESEVPERSSSLTLGHVPDGLQNGTRKLSGLNDNSRSPLSPQTTRQPVTSRNIPASPISNNLSNHSTPTRAKNILDRVRMFSSPPDQSNGKDSSSKESYVKDSYAKDLNVEESRAKNQLNVKDSNVRDSNATDSNARDLNAKDSYAKDSNAKELNTKDSNAKDLNVGELNTNDSNMEKTNARETNLKNLNAKDSNIDITNAREIDSKNLNVEESNANESISKARHSKESFDAASGQADIDDLNAEPEEPIGTTISTTATTVGAPKGKGIFQSLRERLNTEPSNTELKDAPVPSKEKGMFLSIRDRFVPAEGTSDQTVKLEEAPKKITIPVAVDLKEEPRALPVDEAEATNGSTKEDIRRKNVESADSTMIEQPTQASLMNMHKQAVNIVPVEQPREDKPKRVNYSNTVETIEHPPAQQGSEEEYTEEEDSEDEDSKQARERQEYRKSMAAATFNVDLFDIDDPDNTLTQVLLYLEHQTVQVISTIQSLLSAIKKPNATRGELREKSQAITEVISQMTEATNTSMNQTRNAQLKEHGKWVVTSLEDCNHRMNILCRPNSDKADSNFADKNFKQRLAGISFDIAKCTKELVKSVEEASLREEIANLNARISQSEIEV</sequence>
<organism evidence="1 2">
    <name type="scientific">Naganishia cerealis</name>
    <dbReference type="NCBI Taxonomy" id="610337"/>
    <lineage>
        <taxon>Eukaryota</taxon>
        <taxon>Fungi</taxon>
        <taxon>Dikarya</taxon>
        <taxon>Basidiomycota</taxon>
        <taxon>Agaricomycotina</taxon>
        <taxon>Tremellomycetes</taxon>
        <taxon>Filobasidiales</taxon>
        <taxon>Filobasidiaceae</taxon>
        <taxon>Naganishia</taxon>
    </lineage>
</organism>
<dbReference type="EMBL" id="JASBWR010000100">
    <property type="protein sequence ID" value="KAJ9095525.1"/>
    <property type="molecule type" value="Genomic_DNA"/>
</dbReference>
<evidence type="ECO:0000313" key="2">
    <source>
        <dbReference type="Proteomes" id="UP001241377"/>
    </source>
</evidence>
<name>A0ACC2V8S3_9TREE</name>
<protein>
    <submittedName>
        <fullName evidence="1">Uncharacterized protein</fullName>
    </submittedName>
</protein>
<evidence type="ECO:0000313" key="1">
    <source>
        <dbReference type="EMBL" id="KAJ9095525.1"/>
    </source>
</evidence>
<reference evidence="1" key="1">
    <citation type="submission" date="2023-04" db="EMBL/GenBank/DDBJ databases">
        <title>Draft Genome sequencing of Naganishia species isolated from polar environments using Oxford Nanopore Technology.</title>
        <authorList>
            <person name="Leo P."/>
            <person name="Venkateswaran K."/>
        </authorList>
    </citation>
    <scope>NUCLEOTIDE SEQUENCE</scope>
    <source>
        <strain evidence="1">MNA-CCFEE 5261</strain>
    </source>
</reference>
<keyword evidence="2" id="KW-1185">Reference proteome</keyword>
<dbReference type="Proteomes" id="UP001241377">
    <property type="component" value="Unassembled WGS sequence"/>
</dbReference>
<accession>A0ACC2V8S3</accession>
<comment type="caution">
    <text evidence="1">The sequence shown here is derived from an EMBL/GenBank/DDBJ whole genome shotgun (WGS) entry which is preliminary data.</text>
</comment>